<feature type="transmembrane region" description="Helical" evidence="1">
    <location>
        <begin position="6"/>
        <end position="21"/>
    </location>
</feature>
<keyword evidence="1" id="KW-0812">Transmembrane</keyword>
<evidence type="ECO:0000313" key="3">
    <source>
        <dbReference type="Proteomes" id="UP000726777"/>
    </source>
</evidence>
<keyword evidence="1" id="KW-0472">Membrane</keyword>
<gene>
    <name evidence="2" type="ORF">IB292_03215</name>
</gene>
<sequence length="106" mass="12003">MSEYTIIAFITGLLALVWFFRPRGNSSKSVVGEQRDSIIQICKDDPCIIEYVSLLDTFGKEVVCELKLKDREPIRVDSGVNATGTWLRLKALKNGSELPEYLLHNE</sequence>
<organism evidence="2 3">
    <name type="scientific">Vibrio parahaemolyticus</name>
    <dbReference type="NCBI Taxonomy" id="670"/>
    <lineage>
        <taxon>Bacteria</taxon>
        <taxon>Pseudomonadati</taxon>
        <taxon>Pseudomonadota</taxon>
        <taxon>Gammaproteobacteria</taxon>
        <taxon>Vibrionales</taxon>
        <taxon>Vibrionaceae</taxon>
        <taxon>Vibrio</taxon>
    </lineage>
</organism>
<proteinExistence type="predicted"/>
<name>A0A9Q3YHZ0_VIBPH</name>
<comment type="caution">
    <text evidence="2">The sequence shown here is derived from an EMBL/GenBank/DDBJ whole genome shotgun (WGS) entry which is preliminary data.</text>
</comment>
<reference evidence="2" key="1">
    <citation type="submission" date="2020-09" db="EMBL/GenBank/DDBJ databases">
        <title>Genome sequence of Vibrio parahaemolyticus isolates.</title>
        <authorList>
            <person name="Hammerl J.A."/>
            <person name="Strauch E."/>
        </authorList>
    </citation>
    <scope>NUCLEOTIDE SEQUENCE</scope>
    <source>
        <strain evidence="2">17-VB00146</strain>
    </source>
</reference>
<evidence type="ECO:0000256" key="1">
    <source>
        <dbReference type="SAM" id="Phobius"/>
    </source>
</evidence>
<evidence type="ECO:0000313" key="2">
    <source>
        <dbReference type="EMBL" id="MCC3804042.1"/>
    </source>
</evidence>
<dbReference type="EMBL" id="JACVHL010000002">
    <property type="protein sequence ID" value="MCC3804042.1"/>
    <property type="molecule type" value="Genomic_DNA"/>
</dbReference>
<dbReference type="RefSeq" id="WP_228085715.1">
    <property type="nucleotide sequence ID" value="NZ_JACVHL010000002.1"/>
</dbReference>
<dbReference type="AlphaFoldDB" id="A0A9Q3YHZ0"/>
<accession>A0A9Q3YHZ0</accession>
<keyword evidence="1" id="KW-1133">Transmembrane helix</keyword>
<dbReference type="Proteomes" id="UP000726777">
    <property type="component" value="Unassembled WGS sequence"/>
</dbReference>
<protein>
    <submittedName>
        <fullName evidence="2">Uncharacterized protein</fullName>
    </submittedName>
</protein>